<dbReference type="GO" id="GO:0005886">
    <property type="term" value="C:plasma membrane"/>
    <property type="evidence" value="ECO:0007669"/>
    <property type="project" value="TreeGrafter"/>
</dbReference>
<evidence type="ECO:0000313" key="3">
    <source>
        <dbReference type="Proteomes" id="UP000284702"/>
    </source>
</evidence>
<dbReference type="AlphaFoldDB" id="A0A3R7WQH1"/>
<evidence type="ECO:0000313" key="2">
    <source>
        <dbReference type="EMBL" id="RQM29028.1"/>
    </source>
</evidence>
<accession>A0A3R7WQH1</accession>
<proteinExistence type="predicted"/>
<name>A0A3R7WQH1_APHAT</name>
<feature type="domain" description="P-type ATPase A" evidence="1">
    <location>
        <begin position="77"/>
        <end position="134"/>
    </location>
</feature>
<comment type="caution">
    <text evidence="2">The sequence shown here is derived from an EMBL/GenBank/DDBJ whole genome shotgun (WGS) entry which is preliminary data.</text>
</comment>
<reference evidence="2" key="1">
    <citation type="submission" date="2018-07" db="EMBL/GenBank/DDBJ databases">
        <title>Annotation of Aphanomyces astaci genome assembly.</title>
        <authorList>
            <person name="Studholme D.J."/>
        </authorList>
    </citation>
    <scope>NUCLEOTIDE SEQUENCE [LARGE SCALE GENOMIC DNA]</scope>
    <source>
        <strain evidence="2">Pc</strain>
    </source>
</reference>
<organism evidence="2 3">
    <name type="scientific">Aphanomyces astaci</name>
    <name type="common">Crayfish plague agent</name>
    <dbReference type="NCBI Taxonomy" id="112090"/>
    <lineage>
        <taxon>Eukaryota</taxon>
        <taxon>Sar</taxon>
        <taxon>Stramenopiles</taxon>
        <taxon>Oomycota</taxon>
        <taxon>Saprolegniomycetes</taxon>
        <taxon>Saprolegniales</taxon>
        <taxon>Verrucalvaceae</taxon>
        <taxon>Aphanomyces</taxon>
    </lineage>
</organism>
<gene>
    <name evidence="2" type="ORF">B5M09_004370</name>
</gene>
<evidence type="ECO:0000259" key="1">
    <source>
        <dbReference type="Pfam" id="PF00122"/>
    </source>
</evidence>
<protein>
    <recommendedName>
        <fullName evidence="1">P-type ATPase A domain-containing protein</fullName>
    </recommendedName>
</protein>
<keyword evidence="3" id="KW-1185">Reference proteome</keyword>
<dbReference type="SUPFAM" id="SSF81653">
    <property type="entry name" value="Calcium ATPase, transduction domain A"/>
    <property type="match status" value="1"/>
</dbReference>
<dbReference type="Gene3D" id="2.70.150.10">
    <property type="entry name" value="Calcium-transporting ATPase, cytoplasmic transduction domain A"/>
    <property type="match status" value="1"/>
</dbReference>
<dbReference type="Proteomes" id="UP000284702">
    <property type="component" value="Unassembled WGS sequence"/>
</dbReference>
<dbReference type="PANTHER" id="PTHR24092">
    <property type="entry name" value="PROBABLE PHOSPHOLIPID-TRANSPORTING ATPASE"/>
    <property type="match status" value="1"/>
</dbReference>
<dbReference type="Pfam" id="PF00122">
    <property type="entry name" value="E1-E2_ATPase"/>
    <property type="match status" value="1"/>
</dbReference>
<feature type="non-terminal residue" evidence="2">
    <location>
        <position position="138"/>
    </location>
</feature>
<dbReference type="EMBL" id="MZMZ02001558">
    <property type="protein sequence ID" value="RQM29028.1"/>
    <property type="molecule type" value="Genomic_DNA"/>
</dbReference>
<dbReference type="InterPro" id="IPR059000">
    <property type="entry name" value="ATPase_P-type_domA"/>
</dbReference>
<dbReference type="GO" id="GO:0045332">
    <property type="term" value="P:phospholipid translocation"/>
    <property type="evidence" value="ECO:0007669"/>
    <property type="project" value="TreeGrafter"/>
</dbReference>
<dbReference type="InterPro" id="IPR008250">
    <property type="entry name" value="ATPase_P-typ_transduc_dom_A_sf"/>
</dbReference>
<dbReference type="PANTHER" id="PTHR24092:SF150">
    <property type="entry name" value="PHOSPHOLIPID-TRANSPORTING ATPASE"/>
    <property type="match status" value="1"/>
</dbReference>
<sequence>MSMSSVYPRKDKTGKAAEEDAVRCTFVNDDVKNRELRAKFKYTNNWVSTSKYTIVRSQAIEDKKRHDADGIQNCRICHVLGSDGSIQDKPWQHVEVGDILFLKDKDEMPADVLILATSEEEGRCFVETCNLDGETNLK</sequence>
<dbReference type="GO" id="GO:0140326">
    <property type="term" value="F:ATPase-coupled intramembrane lipid transporter activity"/>
    <property type="evidence" value="ECO:0007669"/>
    <property type="project" value="TreeGrafter"/>
</dbReference>